<protein>
    <submittedName>
        <fullName evidence="1">Uncharacterized protein</fullName>
    </submittedName>
</protein>
<proteinExistence type="predicted"/>
<dbReference type="EMBL" id="CAADRP010001608">
    <property type="protein sequence ID" value="VFU44815.1"/>
    <property type="molecule type" value="Genomic_DNA"/>
</dbReference>
<dbReference type="AlphaFoldDB" id="A0A6N2LTU7"/>
<organism evidence="1">
    <name type="scientific">Salix viminalis</name>
    <name type="common">Common osier</name>
    <name type="synonym">Basket willow</name>
    <dbReference type="NCBI Taxonomy" id="40686"/>
    <lineage>
        <taxon>Eukaryota</taxon>
        <taxon>Viridiplantae</taxon>
        <taxon>Streptophyta</taxon>
        <taxon>Embryophyta</taxon>
        <taxon>Tracheophyta</taxon>
        <taxon>Spermatophyta</taxon>
        <taxon>Magnoliopsida</taxon>
        <taxon>eudicotyledons</taxon>
        <taxon>Gunneridae</taxon>
        <taxon>Pentapetalae</taxon>
        <taxon>rosids</taxon>
        <taxon>fabids</taxon>
        <taxon>Malpighiales</taxon>
        <taxon>Salicaceae</taxon>
        <taxon>Saliceae</taxon>
        <taxon>Salix</taxon>
    </lineage>
</organism>
<name>A0A6N2LTU7_SALVM</name>
<gene>
    <name evidence="1" type="ORF">SVIM_LOCUS277306</name>
</gene>
<accession>A0A6N2LTU7</accession>
<sequence length="73" mass="8541">MIFRTHHSAARIGSFTLSGALKFCIHLLKRYRSLVWFNHGVHEDGMELLCISLVRDMVMFCVEVDQYVIDNRL</sequence>
<evidence type="ECO:0000313" key="1">
    <source>
        <dbReference type="EMBL" id="VFU44815.1"/>
    </source>
</evidence>
<reference evidence="1" key="1">
    <citation type="submission" date="2019-03" db="EMBL/GenBank/DDBJ databases">
        <authorList>
            <person name="Mank J."/>
            <person name="Almeida P."/>
        </authorList>
    </citation>
    <scope>NUCLEOTIDE SEQUENCE</scope>
    <source>
        <strain evidence="1">78183</strain>
    </source>
</reference>